<dbReference type="InterPro" id="IPR016100">
    <property type="entry name" value="Prismane_a-bundle"/>
</dbReference>
<dbReference type="GO" id="GO:0042542">
    <property type="term" value="P:response to hydrogen peroxide"/>
    <property type="evidence" value="ECO:0007669"/>
    <property type="project" value="TreeGrafter"/>
</dbReference>
<dbReference type="AlphaFoldDB" id="W1XFM7"/>
<name>W1XFM7_9ZZZZ</name>
<dbReference type="Gene3D" id="1.20.1270.20">
    <property type="match status" value="1"/>
</dbReference>
<dbReference type="GO" id="GO:0050418">
    <property type="term" value="F:hydroxylamine reductase activity"/>
    <property type="evidence" value="ECO:0007669"/>
    <property type="project" value="TreeGrafter"/>
</dbReference>
<organism evidence="1">
    <name type="scientific">human gut metagenome</name>
    <dbReference type="NCBI Taxonomy" id="408170"/>
    <lineage>
        <taxon>unclassified sequences</taxon>
        <taxon>metagenomes</taxon>
        <taxon>organismal metagenomes</taxon>
    </lineage>
</organism>
<dbReference type="PANTHER" id="PTHR30109:SF0">
    <property type="entry name" value="HYDROXYLAMINE REDUCTASE"/>
    <property type="match status" value="1"/>
</dbReference>
<dbReference type="PANTHER" id="PTHR30109">
    <property type="entry name" value="HYDROXYLAMINE REDUCTASE"/>
    <property type="match status" value="1"/>
</dbReference>
<gene>
    <name evidence="1" type="ORF">Q604_UNBC16322G0001</name>
</gene>
<dbReference type="InterPro" id="IPR011254">
    <property type="entry name" value="Prismane-like_sf"/>
</dbReference>
<accession>W1XFM7</accession>
<dbReference type="GO" id="GO:0004601">
    <property type="term" value="F:peroxidase activity"/>
    <property type="evidence" value="ECO:0007669"/>
    <property type="project" value="TreeGrafter"/>
</dbReference>
<feature type="non-terminal residue" evidence="1">
    <location>
        <position position="1"/>
    </location>
</feature>
<dbReference type="Pfam" id="PF03063">
    <property type="entry name" value="Prismane"/>
    <property type="match status" value="1"/>
</dbReference>
<proteinExistence type="predicted"/>
<evidence type="ECO:0000313" key="1">
    <source>
        <dbReference type="EMBL" id="ETJ29138.1"/>
    </source>
</evidence>
<dbReference type="SUPFAM" id="SSF56821">
    <property type="entry name" value="Prismane protein-like"/>
    <property type="match status" value="1"/>
</dbReference>
<comment type="caution">
    <text evidence="1">The sequence shown here is derived from an EMBL/GenBank/DDBJ whole genome shotgun (WGS) entry which is preliminary data.</text>
</comment>
<protein>
    <submittedName>
        <fullName evidence="1">Hydroxylamine reductase 6</fullName>
    </submittedName>
</protein>
<feature type="non-terminal residue" evidence="1">
    <location>
        <position position="81"/>
    </location>
</feature>
<sequence>YSHQARFIKYTSDEVNNFYFKALASLTDDTLTLEDLIKLLIKTGDMGVKIMEVLDNANNNTYSSPSPTKVNVNVKKGPFII</sequence>
<reference evidence="1" key="1">
    <citation type="submission" date="2013-12" db="EMBL/GenBank/DDBJ databases">
        <title>A Varibaculum cambriense genome reconstructed from a premature infant gut community with otherwise low bacterial novelty that shifts toward anaerobic metabolism during the third week of life.</title>
        <authorList>
            <person name="Brown C.T."/>
            <person name="Sharon I."/>
            <person name="Thomas B.C."/>
            <person name="Castelle C.J."/>
            <person name="Morowitz M.J."/>
            <person name="Banfield J.F."/>
        </authorList>
    </citation>
    <scope>NUCLEOTIDE SEQUENCE</scope>
</reference>
<dbReference type="EMBL" id="AZMM01016322">
    <property type="protein sequence ID" value="ETJ29138.1"/>
    <property type="molecule type" value="Genomic_DNA"/>
</dbReference>
<dbReference type="InterPro" id="IPR004137">
    <property type="entry name" value="HCP/CODH"/>
</dbReference>